<dbReference type="Proteomes" id="UP000325780">
    <property type="component" value="Unassembled WGS sequence"/>
</dbReference>
<reference evidence="3 4" key="1">
    <citation type="submission" date="2019-04" db="EMBL/GenBank/DDBJ databases">
        <title>Friends and foes A comparative genomics study of 23 Aspergillus species from section Flavi.</title>
        <authorList>
            <consortium name="DOE Joint Genome Institute"/>
            <person name="Kjaerbolling I."/>
            <person name="Vesth T."/>
            <person name="Frisvad J.C."/>
            <person name="Nybo J.L."/>
            <person name="Theobald S."/>
            <person name="Kildgaard S."/>
            <person name="Isbrandt T."/>
            <person name="Kuo A."/>
            <person name="Sato A."/>
            <person name="Lyhne E.K."/>
            <person name="Kogle M.E."/>
            <person name="Wiebenga A."/>
            <person name="Kun R.S."/>
            <person name="Lubbers R.J."/>
            <person name="Makela M.R."/>
            <person name="Barry K."/>
            <person name="Chovatia M."/>
            <person name="Clum A."/>
            <person name="Daum C."/>
            <person name="Haridas S."/>
            <person name="He G."/>
            <person name="LaButti K."/>
            <person name="Lipzen A."/>
            <person name="Mondo S."/>
            <person name="Riley R."/>
            <person name="Salamov A."/>
            <person name="Simmons B.A."/>
            <person name="Magnuson J.K."/>
            <person name="Henrissat B."/>
            <person name="Mortensen U.H."/>
            <person name="Larsen T.O."/>
            <person name="Devries R.P."/>
            <person name="Grigoriev I.V."/>
            <person name="Machida M."/>
            <person name="Baker S.E."/>
            <person name="Andersen M.R."/>
        </authorList>
    </citation>
    <scope>NUCLEOTIDE SEQUENCE [LARGE SCALE GENOMIC DNA]</scope>
    <source>
        <strain evidence="3 4">IBT 18842</strain>
    </source>
</reference>
<feature type="compositionally biased region" description="Polar residues" evidence="1">
    <location>
        <begin position="66"/>
        <end position="75"/>
    </location>
</feature>
<dbReference type="AlphaFoldDB" id="A0A5N6TMU6"/>
<sequence length="123" mass="13564">MRAPQPTLARWPSRLAMTNPPPYYDVERGDGIRLETYNSRSGSKRAHRMETSSLRTVQEGKLSCPCASQSGTRDTINTEEPPPSKASQCARASLVFFVFIGSLCGFIAASVVISKHYNLTLIK</sequence>
<protein>
    <submittedName>
        <fullName evidence="3">Uncharacterized protein</fullName>
    </submittedName>
</protein>
<organism evidence="3 4">
    <name type="scientific">Aspergillus avenaceus</name>
    <dbReference type="NCBI Taxonomy" id="36643"/>
    <lineage>
        <taxon>Eukaryota</taxon>
        <taxon>Fungi</taxon>
        <taxon>Dikarya</taxon>
        <taxon>Ascomycota</taxon>
        <taxon>Pezizomycotina</taxon>
        <taxon>Eurotiomycetes</taxon>
        <taxon>Eurotiomycetidae</taxon>
        <taxon>Eurotiales</taxon>
        <taxon>Aspergillaceae</taxon>
        <taxon>Aspergillus</taxon>
        <taxon>Aspergillus subgen. Circumdati</taxon>
    </lineage>
</organism>
<keyword evidence="2" id="KW-0812">Transmembrane</keyword>
<accession>A0A5N6TMU6</accession>
<proteinExistence type="predicted"/>
<evidence type="ECO:0000256" key="1">
    <source>
        <dbReference type="SAM" id="MobiDB-lite"/>
    </source>
</evidence>
<keyword evidence="2" id="KW-1133">Transmembrane helix</keyword>
<keyword evidence="4" id="KW-1185">Reference proteome</keyword>
<evidence type="ECO:0000313" key="4">
    <source>
        <dbReference type="Proteomes" id="UP000325780"/>
    </source>
</evidence>
<feature type="region of interest" description="Disordered" evidence="1">
    <location>
        <begin position="1"/>
        <end position="84"/>
    </location>
</feature>
<evidence type="ECO:0000313" key="3">
    <source>
        <dbReference type="EMBL" id="KAE8147668.1"/>
    </source>
</evidence>
<feature type="transmembrane region" description="Helical" evidence="2">
    <location>
        <begin position="94"/>
        <end position="113"/>
    </location>
</feature>
<name>A0A5N6TMU6_ASPAV</name>
<keyword evidence="2" id="KW-0472">Membrane</keyword>
<dbReference type="EMBL" id="ML742196">
    <property type="protein sequence ID" value="KAE8147668.1"/>
    <property type="molecule type" value="Genomic_DNA"/>
</dbReference>
<gene>
    <name evidence="3" type="ORF">BDV25DRAFT_142535</name>
</gene>
<evidence type="ECO:0000256" key="2">
    <source>
        <dbReference type="SAM" id="Phobius"/>
    </source>
</evidence>